<dbReference type="AlphaFoldDB" id="A0AAW6QB65"/>
<dbReference type="Proteomes" id="UP001214976">
    <property type="component" value="Unassembled WGS sequence"/>
</dbReference>
<keyword evidence="3" id="KW-1003">Cell membrane</keyword>
<evidence type="ECO:0000313" key="8">
    <source>
        <dbReference type="EMBL" id="MDG2946619.1"/>
    </source>
</evidence>
<name>A0AAW6QB65_9PAST</name>
<feature type="transmembrane region" description="Helical" evidence="7">
    <location>
        <begin position="12"/>
        <end position="32"/>
    </location>
</feature>
<evidence type="ECO:0000256" key="4">
    <source>
        <dbReference type="ARBA" id="ARBA00022692"/>
    </source>
</evidence>
<evidence type="ECO:0000256" key="3">
    <source>
        <dbReference type="ARBA" id="ARBA00022475"/>
    </source>
</evidence>
<evidence type="ECO:0000313" key="9">
    <source>
        <dbReference type="EMBL" id="MDG2950656.1"/>
    </source>
</evidence>
<organism evidence="9 10">
    <name type="scientific">Exercitatus varius</name>
    <dbReference type="NCBI Taxonomy" id="67857"/>
    <lineage>
        <taxon>Bacteria</taxon>
        <taxon>Pseudomonadati</taxon>
        <taxon>Pseudomonadota</taxon>
        <taxon>Gammaproteobacteria</taxon>
        <taxon>Pasteurellales</taxon>
        <taxon>Pasteurellaceae</taxon>
        <taxon>Exercitatus</taxon>
    </lineage>
</organism>
<keyword evidence="5 7" id="KW-1133">Transmembrane helix</keyword>
<keyword evidence="11" id="KW-1185">Reference proteome</keyword>
<evidence type="ECO:0000256" key="5">
    <source>
        <dbReference type="ARBA" id="ARBA00022989"/>
    </source>
</evidence>
<gene>
    <name evidence="9" type="ORF">P7M15_09055</name>
    <name evidence="8" type="ORF">P7M32_09310</name>
</gene>
<protein>
    <submittedName>
        <fullName evidence="9">YtjB family periplasmic protein</fullName>
    </submittedName>
</protein>
<dbReference type="GO" id="GO:0005886">
    <property type="term" value="C:plasma membrane"/>
    <property type="evidence" value="ECO:0007669"/>
    <property type="project" value="UniProtKB-SubCell"/>
</dbReference>
<dbReference type="InterPro" id="IPR019305">
    <property type="entry name" value="Uncharacterised_Smp"/>
</dbReference>
<comment type="caution">
    <text evidence="9">The sequence shown here is derived from an EMBL/GenBank/DDBJ whole genome shotgun (WGS) entry which is preliminary data.</text>
</comment>
<dbReference type="EMBL" id="JARQTW010000014">
    <property type="protein sequence ID" value="MDG2950656.1"/>
    <property type="molecule type" value="Genomic_DNA"/>
</dbReference>
<proteinExistence type="inferred from homology"/>
<keyword evidence="6 7" id="KW-0472">Membrane</keyword>
<evidence type="ECO:0000256" key="2">
    <source>
        <dbReference type="ARBA" id="ARBA00005362"/>
    </source>
</evidence>
<comment type="similarity">
    <text evidence="2">Belongs to the Smp family.</text>
</comment>
<dbReference type="Proteomes" id="UP001216057">
    <property type="component" value="Unassembled WGS sequence"/>
</dbReference>
<evidence type="ECO:0000256" key="1">
    <source>
        <dbReference type="ARBA" id="ARBA00004236"/>
    </source>
</evidence>
<dbReference type="Pfam" id="PF10144">
    <property type="entry name" value="SMP_2"/>
    <property type="match status" value="1"/>
</dbReference>
<evidence type="ECO:0000313" key="11">
    <source>
        <dbReference type="Proteomes" id="UP001216057"/>
    </source>
</evidence>
<accession>A0AAW6QB65</accession>
<evidence type="ECO:0000313" key="10">
    <source>
        <dbReference type="Proteomes" id="UP001214976"/>
    </source>
</evidence>
<evidence type="ECO:0000256" key="6">
    <source>
        <dbReference type="ARBA" id="ARBA00023136"/>
    </source>
</evidence>
<keyword evidence="4 7" id="KW-0812">Transmembrane</keyword>
<dbReference type="EMBL" id="JARQTX010000011">
    <property type="protein sequence ID" value="MDG2946619.1"/>
    <property type="molecule type" value="Genomic_DNA"/>
</dbReference>
<feature type="transmembrane region" description="Helical" evidence="7">
    <location>
        <begin position="164"/>
        <end position="186"/>
    </location>
</feature>
<sequence>MQLIKEKILKSALLTAIILLCAAVMALILFGVKQFQTGSQLAGVNQVANLSHLLVRQQTNLFSMLLQSNANSEKLTESLDKLINDDVVLDASLYANNGELLAQSTASQNLRRRLGLGQDENDRVQQIVEPIYAENSVIGFLRVSFDAKYGQATKSKVSQLFHHLYGELIIVFLVGVLLASSVHYFLGHYRRIHRRNHDPAEEIVKPVKSTVNSYHRRRRSWRR</sequence>
<reference evidence="9 11" key="1">
    <citation type="submission" date="2023-03" db="EMBL/GenBank/DDBJ databases">
        <title>Classification of Bisgaard taxon 6 and taxon 10 as Exercitatus varius gen. nov., spec. nov.</title>
        <authorList>
            <person name="Christensen H."/>
        </authorList>
    </citation>
    <scope>NUCLEOTIDE SEQUENCE</scope>
    <source>
        <strain evidence="8 11">23350_01</strain>
        <strain evidence="9">86116</strain>
    </source>
</reference>
<comment type="subcellular location">
    <subcellularLocation>
        <location evidence="1">Cell membrane</location>
    </subcellularLocation>
</comment>
<evidence type="ECO:0000256" key="7">
    <source>
        <dbReference type="SAM" id="Phobius"/>
    </source>
</evidence>
<dbReference type="RefSeq" id="WP_202936793.1">
    <property type="nucleotide sequence ID" value="NZ_JARQTS010000005.1"/>
</dbReference>